<keyword evidence="1" id="KW-1133">Transmembrane helix</keyword>
<dbReference type="Pfam" id="PF10318">
    <property type="entry name" value="7TM_GPCR_Srh"/>
    <property type="match status" value="1"/>
</dbReference>
<dbReference type="AlphaFoldDB" id="A0A1I7V274"/>
<protein>
    <submittedName>
        <fullName evidence="3">G protein-coupled receptor</fullName>
    </submittedName>
</protein>
<keyword evidence="2" id="KW-1185">Reference proteome</keyword>
<sequence length="118" mass="13176">MCIKGDGIPDNTYLSSPDFIAFALHCVTFFDFPVMSFGAYCILFKTPPRMKSVKLLMLNLHFWSSLSDFVISFVGIPYILLPAPAGYGLGLLNSPRLLLYCMTTFQAGEFLKSILFIS</sequence>
<feature type="transmembrane region" description="Helical" evidence="1">
    <location>
        <begin position="19"/>
        <end position="43"/>
    </location>
</feature>
<feature type="transmembrane region" description="Helical" evidence="1">
    <location>
        <begin position="55"/>
        <end position="81"/>
    </location>
</feature>
<dbReference type="WBParaSite" id="Csp11.Scaffold630.g21657.t1">
    <property type="protein sequence ID" value="Csp11.Scaffold630.g21657.t1"/>
    <property type="gene ID" value="Csp11.Scaffold630.g21657"/>
</dbReference>
<evidence type="ECO:0000313" key="2">
    <source>
        <dbReference type="Proteomes" id="UP000095282"/>
    </source>
</evidence>
<reference evidence="3" key="1">
    <citation type="submission" date="2016-11" db="UniProtKB">
        <authorList>
            <consortium name="WormBaseParasite"/>
        </authorList>
    </citation>
    <scope>IDENTIFICATION</scope>
</reference>
<evidence type="ECO:0000313" key="3">
    <source>
        <dbReference type="WBParaSite" id="Csp11.Scaffold630.g21657.t1"/>
    </source>
</evidence>
<evidence type="ECO:0000256" key="1">
    <source>
        <dbReference type="SAM" id="Phobius"/>
    </source>
</evidence>
<proteinExistence type="predicted"/>
<keyword evidence="1" id="KW-0472">Membrane</keyword>
<keyword evidence="1" id="KW-0812">Transmembrane</keyword>
<organism evidence="2 3">
    <name type="scientific">Caenorhabditis tropicalis</name>
    <dbReference type="NCBI Taxonomy" id="1561998"/>
    <lineage>
        <taxon>Eukaryota</taxon>
        <taxon>Metazoa</taxon>
        <taxon>Ecdysozoa</taxon>
        <taxon>Nematoda</taxon>
        <taxon>Chromadorea</taxon>
        <taxon>Rhabditida</taxon>
        <taxon>Rhabditina</taxon>
        <taxon>Rhabditomorpha</taxon>
        <taxon>Rhabditoidea</taxon>
        <taxon>Rhabditidae</taxon>
        <taxon>Peloderinae</taxon>
        <taxon>Caenorhabditis</taxon>
    </lineage>
</organism>
<dbReference type="InterPro" id="IPR053220">
    <property type="entry name" value="Nematode_rcpt-like_serp_H"/>
</dbReference>
<accession>A0A1I7V274</accession>
<dbReference type="InterPro" id="IPR019422">
    <property type="entry name" value="7TM_GPCR_serpentine_rcpt_Srh"/>
</dbReference>
<dbReference type="PANTHER" id="PTHR22941:SF20">
    <property type="entry name" value="SERPENTINE RECEPTOR, CLASS H"/>
    <property type="match status" value="1"/>
</dbReference>
<dbReference type="Proteomes" id="UP000095282">
    <property type="component" value="Unplaced"/>
</dbReference>
<name>A0A1I7V274_9PELO</name>
<dbReference type="PANTHER" id="PTHR22941">
    <property type="entry name" value="SERPENTINE RECEPTOR"/>
    <property type="match status" value="1"/>
</dbReference>
<dbReference type="eggNOG" id="ENOG502TFSP">
    <property type="taxonomic scope" value="Eukaryota"/>
</dbReference>